<organism evidence="1 2">
    <name type="scientific">Caenorhabditis briggsae</name>
    <dbReference type="NCBI Taxonomy" id="6238"/>
    <lineage>
        <taxon>Eukaryota</taxon>
        <taxon>Metazoa</taxon>
        <taxon>Ecdysozoa</taxon>
        <taxon>Nematoda</taxon>
        <taxon>Chromadorea</taxon>
        <taxon>Rhabditida</taxon>
        <taxon>Rhabditina</taxon>
        <taxon>Rhabditomorpha</taxon>
        <taxon>Rhabditoidea</taxon>
        <taxon>Rhabditidae</taxon>
        <taxon>Peloderinae</taxon>
        <taxon>Caenorhabditis</taxon>
    </lineage>
</organism>
<name>A0AAE9EK42_CAEBR</name>
<accession>A0AAE9EK42</accession>
<keyword evidence="2" id="KW-1185">Reference proteome</keyword>
<dbReference type="EMBL" id="CP092622">
    <property type="protein sequence ID" value="UMM25619.1"/>
    <property type="molecule type" value="Genomic_DNA"/>
</dbReference>
<evidence type="ECO:0000313" key="1">
    <source>
        <dbReference type="EMBL" id="UMM25619.1"/>
    </source>
</evidence>
<evidence type="ECO:0000313" key="2">
    <source>
        <dbReference type="Proteomes" id="UP000829354"/>
    </source>
</evidence>
<proteinExistence type="predicted"/>
<dbReference type="AlphaFoldDB" id="A0AAE9EK42"/>
<gene>
    <name evidence="1" type="ORF">L5515_005360</name>
</gene>
<dbReference type="Proteomes" id="UP000829354">
    <property type="component" value="Chromosome III"/>
</dbReference>
<protein>
    <submittedName>
        <fullName evidence="1">Uncharacterized protein</fullName>
    </submittedName>
</protein>
<reference evidence="1 2" key="1">
    <citation type="submission" date="2022-04" db="EMBL/GenBank/DDBJ databases">
        <title>Chromosome-level reference genomes for two strains of Caenorhabditis briggsae: an improved platform for comparative genomics.</title>
        <authorList>
            <person name="Stevens L."/>
            <person name="Andersen E."/>
        </authorList>
    </citation>
    <scope>NUCLEOTIDE SEQUENCE [LARGE SCALE GENOMIC DNA]</scope>
    <source>
        <strain evidence="1">VX34</strain>
        <tissue evidence="1">Whole-organism</tissue>
    </source>
</reference>
<sequence length="100" mass="11796">MHNIKRSCFVRIANAVDEIDDDYDEMSYEGLVERYNFRRRCDDIWESYRGKKDVGSKEASAKKTMDWTLFQNMGNRVKKAVTGIFESMKKSIGKKNKEEK</sequence>